<dbReference type="Proteomes" id="UP001054837">
    <property type="component" value="Unassembled WGS sequence"/>
</dbReference>
<accession>A0AAV4PKZ1</accession>
<dbReference type="AlphaFoldDB" id="A0AAV4PKZ1"/>
<dbReference type="EMBL" id="BPLQ01002967">
    <property type="protein sequence ID" value="GIX96801.1"/>
    <property type="molecule type" value="Genomic_DNA"/>
</dbReference>
<sequence>MYSMLLQDDKYFKSKYKGKKGACVNIRCGDTTSVIFCTKAWQVSSLLHVVYLRGLYKNPMGTIQEIDIRKEGREPLELPLEPLLPIF</sequence>
<name>A0AAV4PKZ1_9ARAC</name>
<comment type="caution">
    <text evidence="1">The sequence shown here is derived from an EMBL/GenBank/DDBJ whole genome shotgun (WGS) entry which is preliminary data.</text>
</comment>
<keyword evidence="2" id="KW-1185">Reference proteome</keyword>
<gene>
    <name evidence="1" type="ORF">CDAR_434541</name>
</gene>
<evidence type="ECO:0000313" key="2">
    <source>
        <dbReference type="Proteomes" id="UP001054837"/>
    </source>
</evidence>
<reference evidence="1 2" key="1">
    <citation type="submission" date="2021-06" db="EMBL/GenBank/DDBJ databases">
        <title>Caerostris darwini draft genome.</title>
        <authorList>
            <person name="Kono N."/>
            <person name="Arakawa K."/>
        </authorList>
    </citation>
    <scope>NUCLEOTIDE SEQUENCE [LARGE SCALE GENOMIC DNA]</scope>
</reference>
<evidence type="ECO:0000313" key="1">
    <source>
        <dbReference type="EMBL" id="GIX96801.1"/>
    </source>
</evidence>
<protein>
    <submittedName>
        <fullName evidence="1">Uncharacterized protein</fullName>
    </submittedName>
</protein>
<organism evidence="1 2">
    <name type="scientific">Caerostris darwini</name>
    <dbReference type="NCBI Taxonomy" id="1538125"/>
    <lineage>
        <taxon>Eukaryota</taxon>
        <taxon>Metazoa</taxon>
        <taxon>Ecdysozoa</taxon>
        <taxon>Arthropoda</taxon>
        <taxon>Chelicerata</taxon>
        <taxon>Arachnida</taxon>
        <taxon>Araneae</taxon>
        <taxon>Araneomorphae</taxon>
        <taxon>Entelegynae</taxon>
        <taxon>Araneoidea</taxon>
        <taxon>Araneidae</taxon>
        <taxon>Caerostris</taxon>
    </lineage>
</organism>
<proteinExistence type="predicted"/>